<keyword evidence="1" id="KW-1133">Transmembrane helix</keyword>
<name>A0A2H0CVE3_9BACT</name>
<feature type="transmembrane region" description="Helical" evidence="1">
    <location>
        <begin position="150"/>
        <end position="171"/>
    </location>
</feature>
<evidence type="ECO:0000313" key="3">
    <source>
        <dbReference type="Proteomes" id="UP000230638"/>
    </source>
</evidence>
<feature type="transmembrane region" description="Helical" evidence="1">
    <location>
        <begin position="47"/>
        <end position="67"/>
    </location>
</feature>
<dbReference type="EMBL" id="PCTL01000003">
    <property type="protein sequence ID" value="PIP73905.1"/>
    <property type="molecule type" value="Genomic_DNA"/>
</dbReference>
<keyword evidence="1" id="KW-0812">Transmembrane</keyword>
<evidence type="ECO:0000256" key="1">
    <source>
        <dbReference type="SAM" id="Phobius"/>
    </source>
</evidence>
<feature type="transmembrane region" description="Helical" evidence="1">
    <location>
        <begin position="79"/>
        <end position="96"/>
    </location>
</feature>
<proteinExistence type="predicted"/>
<organism evidence="2 3">
    <name type="scientific">Candidatus Lloydbacteria bacterium CG22_combo_CG10-13_8_21_14_all_47_15</name>
    <dbReference type="NCBI Taxonomy" id="1974635"/>
    <lineage>
        <taxon>Bacteria</taxon>
        <taxon>Candidatus Lloydiibacteriota</taxon>
    </lineage>
</organism>
<dbReference type="Proteomes" id="UP000230638">
    <property type="component" value="Unassembled WGS sequence"/>
</dbReference>
<dbReference type="AlphaFoldDB" id="A0A2H0CVE3"/>
<comment type="caution">
    <text evidence="2">The sequence shown here is derived from an EMBL/GenBank/DDBJ whole genome shotgun (WGS) entry which is preliminary data.</text>
</comment>
<accession>A0A2H0CVE3</accession>
<reference evidence="2 3" key="1">
    <citation type="submission" date="2017-09" db="EMBL/GenBank/DDBJ databases">
        <title>Depth-based differentiation of microbial function through sediment-hosted aquifers and enrichment of novel symbionts in the deep terrestrial subsurface.</title>
        <authorList>
            <person name="Probst A.J."/>
            <person name="Ladd B."/>
            <person name="Jarett J.K."/>
            <person name="Geller-Mcgrath D.E."/>
            <person name="Sieber C.M."/>
            <person name="Emerson J.B."/>
            <person name="Anantharaman K."/>
            <person name="Thomas B.C."/>
            <person name="Malmstrom R."/>
            <person name="Stieglmeier M."/>
            <person name="Klingl A."/>
            <person name="Woyke T."/>
            <person name="Ryan C.M."/>
            <person name="Banfield J.F."/>
        </authorList>
    </citation>
    <scope>NUCLEOTIDE SEQUENCE [LARGE SCALE GENOMIC DNA]</scope>
    <source>
        <strain evidence="2">CG22_combo_CG10-13_8_21_14_all_47_15</strain>
    </source>
</reference>
<evidence type="ECO:0000313" key="2">
    <source>
        <dbReference type="EMBL" id="PIP73905.1"/>
    </source>
</evidence>
<keyword evidence="1" id="KW-0472">Membrane</keyword>
<gene>
    <name evidence="2" type="ORF">COW88_00575</name>
</gene>
<feature type="transmembrane region" description="Helical" evidence="1">
    <location>
        <begin position="20"/>
        <end position="40"/>
    </location>
</feature>
<protein>
    <submittedName>
        <fullName evidence="2">Uncharacterized protein</fullName>
    </submittedName>
</protein>
<feature type="transmembrane region" description="Helical" evidence="1">
    <location>
        <begin position="117"/>
        <end position="138"/>
    </location>
</feature>
<sequence>MEYITGIPFAAAAANSVLELSLETMVLLALLGVFLVYALYGGKTRAISLPLSILLTSLLWIVVPASDTLDALGNSAKEAFWYQSVFFIIITLVLHWRLNRLIFIEYPDGLFRKGIEALLLSTISVGALIIAGLMLFAGDYIPLSDTMTPFFITEMALSAWSAAFFAILLLVSV</sequence>